<evidence type="ECO:0000313" key="3">
    <source>
        <dbReference type="Proteomes" id="UP000178419"/>
    </source>
</evidence>
<reference evidence="2 3" key="1">
    <citation type="journal article" date="2016" name="Nat. Commun.">
        <title>Thousands of microbial genomes shed light on interconnected biogeochemical processes in an aquifer system.</title>
        <authorList>
            <person name="Anantharaman K."/>
            <person name="Brown C.T."/>
            <person name="Hug L.A."/>
            <person name="Sharon I."/>
            <person name="Castelle C.J."/>
            <person name="Probst A.J."/>
            <person name="Thomas B.C."/>
            <person name="Singh A."/>
            <person name="Wilkins M.J."/>
            <person name="Karaoz U."/>
            <person name="Brodie E.L."/>
            <person name="Williams K.H."/>
            <person name="Hubbard S.S."/>
            <person name="Banfield J.F."/>
        </authorList>
    </citation>
    <scope>NUCLEOTIDE SEQUENCE [LARGE SCALE GENOMIC DNA]</scope>
</reference>
<keyword evidence="1" id="KW-1133">Transmembrane helix</keyword>
<feature type="transmembrane region" description="Helical" evidence="1">
    <location>
        <begin position="40"/>
        <end position="61"/>
    </location>
</feature>
<organism evidence="2 3">
    <name type="scientific">Candidatus Woesebacteria bacterium RIFCSPHIGHO2_01_FULL_38_9</name>
    <dbReference type="NCBI Taxonomy" id="1802492"/>
    <lineage>
        <taxon>Bacteria</taxon>
        <taxon>Candidatus Woeseibacteriota</taxon>
    </lineage>
</organism>
<comment type="caution">
    <text evidence="2">The sequence shown here is derived from an EMBL/GenBank/DDBJ whole genome shotgun (WGS) entry which is preliminary data.</text>
</comment>
<dbReference type="Proteomes" id="UP000178419">
    <property type="component" value="Unassembled WGS sequence"/>
</dbReference>
<proteinExistence type="predicted"/>
<dbReference type="EMBL" id="MGGE01000041">
    <property type="protein sequence ID" value="OGM20447.1"/>
    <property type="molecule type" value="Genomic_DNA"/>
</dbReference>
<evidence type="ECO:0000256" key="1">
    <source>
        <dbReference type="SAM" id="Phobius"/>
    </source>
</evidence>
<sequence>MGFLKKFFRFIAEYFVFFVGFLFIFVIGLFYAFIRPQGLVFNLIFLVIAIGWVIFLIRYFWEIMEKQKSSDNNKD</sequence>
<keyword evidence="1" id="KW-0812">Transmembrane</keyword>
<keyword evidence="1" id="KW-0472">Membrane</keyword>
<feature type="transmembrane region" description="Helical" evidence="1">
    <location>
        <begin position="12"/>
        <end position="34"/>
    </location>
</feature>
<accession>A0A1F7XZG1</accession>
<protein>
    <submittedName>
        <fullName evidence="2">Uncharacterized protein</fullName>
    </submittedName>
</protein>
<gene>
    <name evidence="2" type="ORF">A2714_01300</name>
</gene>
<evidence type="ECO:0000313" key="2">
    <source>
        <dbReference type="EMBL" id="OGM20447.1"/>
    </source>
</evidence>
<name>A0A1F7XZG1_9BACT</name>
<dbReference type="AlphaFoldDB" id="A0A1F7XZG1"/>